<dbReference type="GO" id="GO:0070181">
    <property type="term" value="F:small ribosomal subunit rRNA binding"/>
    <property type="evidence" value="ECO:0007669"/>
    <property type="project" value="TreeGrafter"/>
</dbReference>
<evidence type="ECO:0000313" key="9">
    <source>
        <dbReference type="Proteomes" id="UP000077469"/>
    </source>
</evidence>
<evidence type="ECO:0000313" key="8">
    <source>
        <dbReference type="EMBL" id="AJC74072.1"/>
    </source>
</evidence>
<organism evidence="8 9">
    <name type="scientific">Pseudothermotoga hypogea DSM 11164 = NBRC 106472</name>
    <dbReference type="NCBI Taxonomy" id="1123384"/>
    <lineage>
        <taxon>Bacteria</taxon>
        <taxon>Thermotogati</taxon>
        <taxon>Thermotogota</taxon>
        <taxon>Thermotogae</taxon>
        <taxon>Thermotogales</taxon>
        <taxon>Thermotogaceae</taxon>
        <taxon>Pseudothermotoga</taxon>
    </lineage>
</organism>
<dbReference type="AlphaFoldDB" id="A0A0X1KS17"/>
<dbReference type="GO" id="GO:0005737">
    <property type="term" value="C:cytoplasm"/>
    <property type="evidence" value="ECO:0007669"/>
    <property type="project" value="UniProtKB-ARBA"/>
</dbReference>
<dbReference type="GO" id="GO:0003735">
    <property type="term" value="F:structural constituent of ribosome"/>
    <property type="evidence" value="ECO:0007669"/>
    <property type="project" value="InterPro"/>
</dbReference>
<gene>
    <name evidence="7" type="primary">rpsF</name>
    <name evidence="8" type="ORF">AJ81_07635</name>
</gene>
<dbReference type="OrthoDB" id="9812702at2"/>
<evidence type="ECO:0000256" key="6">
    <source>
        <dbReference type="ARBA" id="ARBA00035294"/>
    </source>
</evidence>
<dbReference type="HAMAP" id="MF_00360">
    <property type="entry name" value="Ribosomal_bS6"/>
    <property type="match status" value="1"/>
</dbReference>
<dbReference type="STRING" id="1123384.AJ81_07635"/>
<dbReference type="PROSITE" id="PS01048">
    <property type="entry name" value="RIBOSOMAL_S6"/>
    <property type="match status" value="1"/>
</dbReference>
<evidence type="ECO:0000256" key="4">
    <source>
        <dbReference type="ARBA" id="ARBA00022980"/>
    </source>
</evidence>
<dbReference type="Gene3D" id="3.30.70.60">
    <property type="match status" value="1"/>
</dbReference>
<reference evidence="8 9" key="1">
    <citation type="submission" date="2014-01" db="EMBL/GenBank/DDBJ databases">
        <title>Genome sequencing of Thermotog hypogea.</title>
        <authorList>
            <person name="Zhang X."/>
            <person name="Alvare G."/>
            <person name="Fristensky B."/>
            <person name="Chen L."/>
            <person name="Suen T."/>
            <person name="Chen Q."/>
            <person name="Ma K."/>
        </authorList>
    </citation>
    <scope>NUCLEOTIDE SEQUENCE [LARGE SCALE GENOMIC DNA]</scope>
    <source>
        <strain evidence="8 9">DSM 11164</strain>
    </source>
</reference>
<dbReference type="GO" id="GO:0005840">
    <property type="term" value="C:ribosome"/>
    <property type="evidence" value="ECO:0007669"/>
    <property type="project" value="UniProtKB-KW"/>
</dbReference>
<dbReference type="PANTHER" id="PTHR21011:SF1">
    <property type="entry name" value="SMALL RIBOSOMAL SUBUNIT PROTEIN BS6M"/>
    <property type="match status" value="1"/>
</dbReference>
<dbReference type="SUPFAM" id="SSF54995">
    <property type="entry name" value="Ribosomal protein S6"/>
    <property type="match status" value="1"/>
</dbReference>
<dbReference type="KEGG" id="phy:AJ81_07635"/>
<dbReference type="CDD" id="cd00473">
    <property type="entry name" value="bS6"/>
    <property type="match status" value="1"/>
</dbReference>
<comment type="similarity">
    <text evidence="1 7">Belongs to the bacterial ribosomal protein bS6 family.</text>
</comment>
<proteinExistence type="inferred from homology"/>
<dbReference type="GO" id="GO:1990904">
    <property type="term" value="C:ribonucleoprotein complex"/>
    <property type="evidence" value="ECO:0007669"/>
    <property type="project" value="UniProtKB-KW"/>
</dbReference>
<evidence type="ECO:0000256" key="7">
    <source>
        <dbReference type="HAMAP-Rule" id="MF_00360"/>
    </source>
</evidence>
<keyword evidence="3 7" id="KW-0694">RNA-binding</keyword>
<dbReference type="PANTHER" id="PTHR21011">
    <property type="entry name" value="MITOCHONDRIAL 28S RIBOSOMAL PROTEIN S6"/>
    <property type="match status" value="1"/>
</dbReference>
<dbReference type="PaxDb" id="1123384-AJ81_07635"/>
<keyword evidence="5 7" id="KW-0687">Ribonucleoprotein</keyword>
<dbReference type="EMBL" id="CP007141">
    <property type="protein sequence ID" value="AJC74072.1"/>
    <property type="molecule type" value="Genomic_DNA"/>
</dbReference>
<dbReference type="InterPro" id="IPR035980">
    <property type="entry name" value="Ribosomal_bS6_sf"/>
</dbReference>
<dbReference type="NCBIfam" id="TIGR00166">
    <property type="entry name" value="S6"/>
    <property type="match status" value="1"/>
</dbReference>
<comment type="function">
    <text evidence="7">Binds together with bS18 to 16S ribosomal RNA.</text>
</comment>
<sequence length="114" mass="13691">MRIYETMFIIDPRLSEEEREAFVEKVKSIITERVSGQIREVSRWGLRRLAYPIAHQSEGDYTVILFTADPANVNRLEEFYRVTPQIIRWQTFRREDLEKKEKKVAQTSNVEQRE</sequence>
<evidence type="ECO:0000256" key="1">
    <source>
        <dbReference type="ARBA" id="ARBA00009512"/>
    </source>
</evidence>
<keyword evidence="9" id="KW-1185">Reference proteome</keyword>
<dbReference type="GO" id="GO:0006412">
    <property type="term" value="P:translation"/>
    <property type="evidence" value="ECO:0007669"/>
    <property type="project" value="UniProtKB-UniRule"/>
</dbReference>
<evidence type="ECO:0000256" key="5">
    <source>
        <dbReference type="ARBA" id="ARBA00023274"/>
    </source>
</evidence>
<dbReference type="Proteomes" id="UP000077469">
    <property type="component" value="Chromosome"/>
</dbReference>
<keyword evidence="2 7" id="KW-0699">rRNA-binding</keyword>
<keyword evidence="4 7" id="KW-0689">Ribosomal protein</keyword>
<dbReference type="InterPro" id="IPR020814">
    <property type="entry name" value="Ribosomal_S6_plastid/chlpt"/>
</dbReference>
<name>A0A0X1KS17_9THEM</name>
<dbReference type="PATRIC" id="fig|1123384.7.peg.1534"/>
<dbReference type="Pfam" id="PF01250">
    <property type="entry name" value="Ribosomal_S6"/>
    <property type="match status" value="1"/>
</dbReference>
<accession>A0A0X1KS17</accession>
<dbReference type="InterPro" id="IPR020815">
    <property type="entry name" value="Ribosomal_bS6_CS"/>
</dbReference>
<evidence type="ECO:0000256" key="3">
    <source>
        <dbReference type="ARBA" id="ARBA00022884"/>
    </source>
</evidence>
<dbReference type="InterPro" id="IPR014717">
    <property type="entry name" value="Transl_elong_EF1B/ribsomal_bS6"/>
</dbReference>
<protein>
    <recommendedName>
        <fullName evidence="6 7">Small ribosomal subunit protein bS6</fullName>
    </recommendedName>
</protein>
<evidence type="ECO:0000256" key="2">
    <source>
        <dbReference type="ARBA" id="ARBA00022730"/>
    </source>
</evidence>
<dbReference type="InterPro" id="IPR000529">
    <property type="entry name" value="Ribosomal_bS6"/>
</dbReference>
<dbReference type="RefSeq" id="WP_031504202.1">
    <property type="nucleotide sequence ID" value="NC_022795.1"/>
</dbReference>